<feature type="compositionally biased region" description="Basic residues" evidence="1">
    <location>
        <begin position="316"/>
        <end position="328"/>
    </location>
</feature>
<feature type="region of interest" description="Disordered" evidence="1">
    <location>
        <begin position="1"/>
        <end position="44"/>
    </location>
</feature>
<name>E4Z4K3_OIKDI</name>
<dbReference type="Proteomes" id="UP000011014">
    <property type="component" value="Unassembled WGS sequence"/>
</dbReference>
<proteinExistence type="predicted"/>
<gene>
    <name evidence="2" type="ORF">GSOID_T00026340001</name>
</gene>
<dbReference type="EMBL" id="FN657344">
    <property type="protein sequence ID" value="CBY42631.1"/>
    <property type="molecule type" value="Genomic_DNA"/>
</dbReference>
<feature type="compositionally biased region" description="Low complexity" evidence="1">
    <location>
        <begin position="26"/>
        <end position="42"/>
    </location>
</feature>
<feature type="region of interest" description="Disordered" evidence="1">
    <location>
        <begin position="300"/>
        <end position="333"/>
    </location>
</feature>
<accession>E4Z4K3</accession>
<protein>
    <submittedName>
        <fullName evidence="2">Uncharacterized protein</fullName>
    </submittedName>
</protein>
<reference evidence="2" key="1">
    <citation type="journal article" date="2010" name="Science">
        <title>Plasticity of animal genome architecture unmasked by rapid evolution of a pelagic tunicate.</title>
        <authorList>
            <person name="Denoeud F."/>
            <person name="Henriet S."/>
            <person name="Mungpakdee S."/>
            <person name="Aury J.M."/>
            <person name="Da Silva C."/>
            <person name="Brinkmann H."/>
            <person name="Mikhaleva J."/>
            <person name="Olsen L.C."/>
            <person name="Jubin C."/>
            <person name="Canestro C."/>
            <person name="Bouquet J.M."/>
            <person name="Danks G."/>
            <person name="Poulain J."/>
            <person name="Campsteijn C."/>
            <person name="Adamski M."/>
            <person name="Cross I."/>
            <person name="Yadetie F."/>
            <person name="Muffato M."/>
            <person name="Louis A."/>
            <person name="Butcher S."/>
            <person name="Tsagkogeorga G."/>
            <person name="Konrad A."/>
            <person name="Singh S."/>
            <person name="Jensen M.F."/>
            <person name="Cong E.H."/>
            <person name="Eikeseth-Otteraa H."/>
            <person name="Noel B."/>
            <person name="Anthouard V."/>
            <person name="Porcel B.M."/>
            <person name="Kachouri-Lafond R."/>
            <person name="Nishino A."/>
            <person name="Ugolini M."/>
            <person name="Chourrout P."/>
            <person name="Nishida H."/>
            <person name="Aasland R."/>
            <person name="Huzurbazar S."/>
            <person name="Westhof E."/>
            <person name="Delsuc F."/>
            <person name="Lehrach H."/>
            <person name="Reinhardt R."/>
            <person name="Weissenbach J."/>
            <person name="Roy S.W."/>
            <person name="Artiguenave F."/>
            <person name="Postlethwait J.H."/>
            <person name="Manak J.R."/>
            <person name="Thompson E.M."/>
            <person name="Jaillon O."/>
            <person name="Du Pasquier L."/>
            <person name="Boudinot P."/>
            <person name="Liberles D.A."/>
            <person name="Volff J.N."/>
            <person name="Philippe H."/>
            <person name="Lenhard B."/>
            <person name="Roest Crollius H."/>
            <person name="Wincker P."/>
            <person name="Chourrout D."/>
        </authorList>
    </citation>
    <scope>NUCLEOTIDE SEQUENCE [LARGE SCALE GENOMIC DNA]</scope>
</reference>
<evidence type="ECO:0000256" key="1">
    <source>
        <dbReference type="SAM" id="MobiDB-lite"/>
    </source>
</evidence>
<feature type="compositionally biased region" description="Polar residues" evidence="1">
    <location>
        <begin position="180"/>
        <end position="201"/>
    </location>
</feature>
<evidence type="ECO:0000313" key="2">
    <source>
        <dbReference type="EMBL" id="CBY42631.1"/>
    </source>
</evidence>
<dbReference type="AlphaFoldDB" id="E4Z4K3"/>
<feature type="region of interest" description="Disordered" evidence="1">
    <location>
        <begin position="180"/>
        <end position="205"/>
    </location>
</feature>
<organism evidence="2">
    <name type="scientific">Oikopleura dioica</name>
    <name type="common">Tunicate</name>
    <dbReference type="NCBI Taxonomy" id="34765"/>
    <lineage>
        <taxon>Eukaryota</taxon>
        <taxon>Metazoa</taxon>
        <taxon>Chordata</taxon>
        <taxon>Tunicata</taxon>
        <taxon>Appendicularia</taxon>
        <taxon>Copelata</taxon>
        <taxon>Oikopleuridae</taxon>
        <taxon>Oikopleura</taxon>
    </lineage>
</organism>
<sequence length="416" mass="47542">MRRNYNYHDNYFPSQNSSHPRNEKTSSSAFSSSSQISNNSQSLFPYSQQNQSKIYCPPPAPSSGYLNSSQICQNSQRMPIQMSFRAGPSSSQQFVPAAPYSSQKPQFFPFHEKRAWDRNQEGKAKRSKKYESPCTEFMNKIAKMEQKSYDSDETIVSEDELTKLEITPKRDQPQIKMVESASQVTPNSSQIENGTPETPKQNKAKKMMESSSQVTPGLSQLVTRGQGTSEQLQTKQMIESSSQVTPGLSQLESRLISTPEVQNVEISESSFQESISNSIFLDKIFFLIEKKMTPSEKQVFKKSVSQNQTPFQAPKPSKRRMKTPHHSKVQLSQNAASDEILPRIAKTKKVRWRYLQTNDPKIYGKYKLILNFGKYADNEPTDSELQPPENIVNRLPYRLKRRRISPVNNSRPRKQA</sequence>